<accession>A0A7U3UV49</accession>
<dbReference type="InterPro" id="IPR029063">
    <property type="entry name" value="SAM-dependent_MTases_sf"/>
</dbReference>
<sequence length="269" mass="27632">MGDFDAFEREAWAGRAEAYARSFGLLCAHTVPMLLDAAGVGAGVRVLDVGTGPGTAAALAVRRGAEVHAVDAEPSMVERAARAVPEAAVQHAMLPELPFADGEFDAVVANFVVNHVGRPADALAELRRVAGPGGRVAVTIWSAPPAPGQALLGRALEAAGAARPSSVPTLAAEDDFARTEEGLTGLLTAAGLVGARCATLSWNHVADPEVWWSGPAAGIATVGQILHSLPPDTAAEVRRQYDVLAAEFRTDSGALSLPHTALLGWATTS</sequence>
<organism evidence="2 3">
    <name type="scientific">Actinacidiphila reveromycinica</name>
    <dbReference type="NCBI Taxonomy" id="659352"/>
    <lineage>
        <taxon>Bacteria</taxon>
        <taxon>Bacillati</taxon>
        <taxon>Actinomycetota</taxon>
        <taxon>Actinomycetes</taxon>
        <taxon>Kitasatosporales</taxon>
        <taxon>Streptomycetaceae</taxon>
        <taxon>Actinacidiphila</taxon>
    </lineage>
</organism>
<reference evidence="2 3" key="3">
    <citation type="journal article" date="2011" name="Nat. Chem. Biol.">
        <title>Reveromycin A biosynthesis uses RevG and RevJ for stereospecific spiroacetal formation.</title>
        <authorList>
            <person name="Takahashi S."/>
            <person name="Toyoda A."/>
            <person name="Sekiyama Y."/>
            <person name="Takagi H."/>
            <person name="Nogawa T."/>
            <person name="Uramoto M."/>
            <person name="Suzuki R."/>
            <person name="Koshino H."/>
            <person name="Kumano T."/>
            <person name="Panthee S."/>
            <person name="Dairi T."/>
            <person name="Ishikawa J."/>
            <person name="Ikeda H."/>
            <person name="Sakaki Y."/>
            <person name="Osada H."/>
        </authorList>
    </citation>
    <scope>NUCLEOTIDE SEQUENCE [LARGE SCALE GENOMIC DNA]</scope>
    <source>
        <strain evidence="2 3">SN-593</strain>
    </source>
</reference>
<dbReference type="AlphaFoldDB" id="A0A7U3UV49"/>
<dbReference type="CDD" id="cd02440">
    <property type="entry name" value="AdoMet_MTases"/>
    <property type="match status" value="1"/>
</dbReference>
<dbReference type="SUPFAM" id="SSF53335">
    <property type="entry name" value="S-adenosyl-L-methionine-dependent methyltransferases"/>
    <property type="match status" value="1"/>
</dbReference>
<evidence type="ECO:0000313" key="3">
    <source>
        <dbReference type="Proteomes" id="UP000595703"/>
    </source>
</evidence>
<reference evidence="2 3" key="4">
    <citation type="journal article" date="2020" name="Sci. Rep.">
        <title>beta-carboline chemical signals induce reveromycin production through a LuxR family regulator in Streptomyces sp. SN-593.</title>
        <authorList>
            <person name="Panthee S."/>
            <person name="Kito N."/>
            <person name="Hayashi T."/>
            <person name="Shimizu T."/>
            <person name="Ishikawa J."/>
            <person name="Hamamoto H."/>
            <person name="Osada H."/>
            <person name="Takahashi S."/>
        </authorList>
    </citation>
    <scope>NUCLEOTIDE SEQUENCE [LARGE SCALE GENOMIC DNA]</scope>
    <source>
        <strain evidence="2 3">SN-593</strain>
    </source>
</reference>
<proteinExistence type="predicted"/>
<dbReference type="Gene3D" id="3.40.50.150">
    <property type="entry name" value="Vaccinia Virus protein VP39"/>
    <property type="match status" value="1"/>
</dbReference>
<reference evidence="2 3" key="1">
    <citation type="journal article" date="2010" name="J. Bacteriol.">
        <title>Biochemical characterization of a novel indole prenyltransferase from Streptomyces sp. SN-593.</title>
        <authorList>
            <person name="Takahashi S."/>
            <person name="Takagi H."/>
            <person name="Toyoda A."/>
            <person name="Uramoto M."/>
            <person name="Nogawa T."/>
            <person name="Ueki M."/>
            <person name="Sakaki Y."/>
            <person name="Osada H."/>
        </authorList>
    </citation>
    <scope>NUCLEOTIDE SEQUENCE [LARGE SCALE GENOMIC DNA]</scope>
    <source>
        <strain evidence="2 3">SN-593</strain>
    </source>
</reference>
<dbReference type="EMBL" id="AP018365">
    <property type="protein sequence ID" value="BBA99437.1"/>
    <property type="molecule type" value="Genomic_DNA"/>
</dbReference>
<name>A0A7U3UV49_9ACTN</name>
<dbReference type="PANTHER" id="PTHR43591">
    <property type="entry name" value="METHYLTRANSFERASE"/>
    <property type="match status" value="1"/>
</dbReference>
<dbReference type="GO" id="GO:0008757">
    <property type="term" value="F:S-adenosylmethionine-dependent methyltransferase activity"/>
    <property type="evidence" value="ECO:0007669"/>
    <property type="project" value="InterPro"/>
</dbReference>
<keyword evidence="3" id="KW-1185">Reference proteome</keyword>
<dbReference type="InterPro" id="IPR013216">
    <property type="entry name" value="Methyltransf_11"/>
</dbReference>
<dbReference type="RefSeq" id="WP_202235427.1">
    <property type="nucleotide sequence ID" value="NZ_AP018365.1"/>
</dbReference>
<dbReference type="Proteomes" id="UP000595703">
    <property type="component" value="Chromosome"/>
</dbReference>
<dbReference type="KEGG" id="arev:RVR_6055"/>
<evidence type="ECO:0000259" key="1">
    <source>
        <dbReference type="Pfam" id="PF08241"/>
    </source>
</evidence>
<dbReference type="Pfam" id="PF08241">
    <property type="entry name" value="Methyltransf_11"/>
    <property type="match status" value="1"/>
</dbReference>
<evidence type="ECO:0000313" key="2">
    <source>
        <dbReference type="EMBL" id="BBA99437.1"/>
    </source>
</evidence>
<gene>
    <name evidence="2" type="ORF">RVR_6055</name>
</gene>
<feature type="domain" description="Methyltransferase type 11" evidence="1">
    <location>
        <begin position="47"/>
        <end position="137"/>
    </location>
</feature>
<protein>
    <recommendedName>
        <fullName evidence="1">Methyltransferase type 11 domain-containing protein</fullName>
    </recommendedName>
</protein>
<reference evidence="2 3" key="2">
    <citation type="journal article" date="2011" name="J. Antibiot.">
        <title>Furaquinocins I and J: novel polyketide isoprenoid hybrid compounds from Streptomyces reveromyceticus SN-593.</title>
        <authorList>
            <person name="Panthee S."/>
            <person name="Takahashi S."/>
            <person name="Takagi H."/>
            <person name="Nogawa T."/>
            <person name="Oowada E."/>
            <person name="Uramoto M."/>
            <person name="Osada H."/>
        </authorList>
    </citation>
    <scope>NUCLEOTIDE SEQUENCE [LARGE SCALE GENOMIC DNA]</scope>
    <source>
        <strain evidence="2 3">SN-593</strain>
    </source>
</reference>